<proteinExistence type="inferred from homology"/>
<dbReference type="GO" id="GO:0070006">
    <property type="term" value="F:metalloaminopeptidase activity"/>
    <property type="evidence" value="ECO:0007669"/>
    <property type="project" value="InterPro"/>
</dbReference>
<dbReference type="InterPro" id="IPR036005">
    <property type="entry name" value="Creatinase/aminopeptidase-like"/>
</dbReference>
<keyword evidence="9 12" id="KW-0479">Metal-binding</keyword>
<dbReference type="SUPFAM" id="SSF55920">
    <property type="entry name" value="Creatinase/aminopeptidase"/>
    <property type="match status" value="1"/>
</dbReference>
<dbReference type="GO" id="GO:0006508">
    <property type="term" value="P:proteolysis"/>
    <property type="evidence" value="ECO:0007669"/>
    <property type="project" value="UniProtKB-KW"/>
</dbReference>
<dbReference type="GO" id="GO:0046872">
    <property type="term" value="F:metal ion binding"/>
    <property type="evidence" value="ECO:0007669"/>
    <property type="project" value="UniProtKB-KW"/>
</dbReference>
<keyword evidence="6" id="KW-0031">Aminopeptidase</keyword>
<dbReference type="CDD" id="cd01085">
    <property type="entry name" value="APP"/>
    <property type="match status" value="1"/>
</dbReference>
<dbReference type="Pfam" id="PF01321">
    <property type="entry name" value="Creatinase_N"/>
    <property type="match status" value="1"/>
</dbReference>
<dbReference type="EC" id="3.4.11.9" evidence="5"/>
<gene>
    <name evidence="16" type="primary">NDAI0H00330</name>
    <name evidence="16" type="ordered locus">NDAI_0H00330</name>
</gene>
<evidence type="ECO:0000256" key="4">
    <source>
        <dbReference type="ARBA" id="ARBA00008766"/>
    </source>
</evidence>
<evidence type="ECO:0000256" key="5">
    <source>
        <dbReference type="ARBA" id="ARBA00012574"/>
    </source>
</evidence>
<dbReference type="PROSITE" id="PS00491">
    <property type="entry name" value="PROLINE_PEPTIDASE"/>
    <property type="match status" value="1"/>
</dbReference>
<keyword evidence="11" id="KW-0464">Manganese</keyword>
<feature type="domain" description="Peptidase M24 C-terminal" evidence="15">
    <location>
        <begin position="700"/>
        <end position="762"/>
    </location>
</feature>
<dbReference type="InterPro" id="IPR032416">
    <property type="entry name" value="Peptidase_M24_C"/>
</dbReference>
<evidence type="ECO:0000256" key="3">
    <source>
        <dbReference type="ARBA" id="ARBA00004496"/>
    </source>
</evidence>
<sequence length="762" mass="87272">MLDLQKSYTAKNATFTLIDERTDLPMIIKSYNPVRSIMIQLQNTRTTRQTDRLFGSCSSSHHCPISRSLFFNNRQSRQSRILLRRLTTHSQQRKRIYLSDKNERKCSSTVHSSSPSSDANTLVSTNEVEKVDTTERLKALRNEMRKENLVCYIVPSQDEHQSEYVSVADERRRFISGFSGSAGIACVTRSLNHSGDGDAAALSTDGRYFNQAGKQLDHNWQLIKQGTDNFTWQEWCIKKVKEMADTNNKEPLSIGIDPKLISYESVTLFKQLLRETADTNSIKLKPVDRNLIDSIWNDFEPKPIRPKNKLILLPFQFHGEHLESKRKRVFEYIRKKYPSNGTTNKALIVVALDDICWFLNLRGSDIAYNPCFFSYLIIHENEIVLFTDNPISKELLQYLKENNVTVKPYNSIWVHLTKIDYPVFAPKTSSWKLIQSIPLANSECTHKSQIIPSIIEALKAVKNPIEISNARIAQRKDALSIIKYFAWLEKNLLSPSITDDVTTINEYEGAEYLRSLRMETQPTFMGNSFETISSSGSNAAIIHYSPTAKNSSIIDPTKIYLCDTGGQYLEGTTDITRTIHFTEPSDEERRNYTLVLKGNLSLERFIFIEGTSGEKLDAIARQHLWSNGLNYRHGTSHGIGSFLNVHEGPIGIGTRSEIPLKVGNIVSNEPGYYKDDCYGIRIENDVCVKKIKGLQFDGTPFLTFENLTLVPYCSKLIDVTLLTNEERNQINWYHQKIWNNLKESFDVNSDEYKWLQRETTPL</sequence>
<dbReference type="EMBL" id="HE580274">
    <property type="protein sequence ID" value="CCD26207.1"/>
    <property type="molecule type" value="Genomic_DNA"/>
</dbReference>
<evidence type="ECO:0000259" key="13">
    <source>
        <dbReference type="Pfam" id="PF00557"/>
    </source>
</evidence>
<protein>
    <recommendedName>
        <fullName evidence="5">Xaa-Pro aminopeptidase</fullName>
        <ecNumber evidence="5">3.4.11.9</ecNumber>
    </recommendedName>
</protein>
<dbReference type="HOGENOM" id="CLU_011781_2_6_1"/>
<dbReference type="AlphaFoldDB" id="G0WEJ6"/>
<dbReference type="InterPro" id="IPR050422">
    <property type="entry name" value="X-Pro_aminopeptidase_P"/>
</dbReference>
<evidence type="ECO:0000256" key="6">
    <source>
        <dbReference type="ARBA" id="ARBA00022438"/>
    </source>
</evidence>
<dbReference type="Proteomes" id="UP000000689">
    <property type="component" value="Chromosome 8"/>
</dbReference>
<dbReference type="InterPro" id="IPR029149">
    <property type="entry name" value="Creatin/AminoP/Spt16_N"/>
</dbReference>
<evidence type="ECO:0000313" key="16">
    <source>
        <dbReference type="EMBL" id="CCD26207.1"/>
    </source>
</evidence>
<dbReference type="MEROPS" id="M24.A10"/>
<feature type="domain" description="Peptidase M24" evidence="13">
    <location>
        <begin position="471"/>
        <end position="689"/>
    </location>
</feature>
<keyword evidence="17" id="KW-1185">Reference proteome</keyword>
<evidence type="ECO:0000313" key="17">
    <source>
        <dbReference type="Proteomes" id="UP000000689"/>
    </source>
</evidence>
<keyword evidence="8" id="KW-0645">Protease</keyword>
<evidence type="ECO:0000256" key="7">
    <source>
        <dbReference type="ARBA" id="ARBA00022490"/>
    </source>
</evidence>
<organism evidence="16 17">
    <name type="scientific">Naumovozyma dairenensis (strain ATCC 10597 / BCRC 20456 / CBS 421 / NBRC 0211 / NRRL Y-12639)</name>
    <name type="common">Saccharomyces dairenensis</name>
    <dbReference type="NCBI Taxonomy" id="1071378"/>
    <lineage>
        <taxon>Eukaryota</taxon>
        <taxon>Fungi</taxon>
        <taxon>Dikarya</taxon>
        <taxon>Ascomycota</taxon>
        <taxon>Saccharomycotina</taxon>
        <taxon>Saccharomycetes</taxon>
        <taxon>Saccharomycetales</taxon>
        <taxon>Saccharomycetaceae</taxon>
        <taxon>Naumovozyma</taxon>
    </lineage>
</organism>
<comment type="similarity">
    <text evidence="4 12">Belongs to the peptidase M24B family.</text>
</comment>
<dbReference type="Pfam" id="PF00557">
    <property type="entry name" value="Peptidase_M24"/>
    <property type="match status" value="1"/>
</dbReference>
<dbReference type="Gene3D" id="3.40.350.10">
    <property type="entry name" value="Creatinase/prolidase N-terminal domain"/>
    <property type="match status" value="2"/>
</dbReference>
<dbReference type="InterPro" id="IPR000994">
    <property type="entry name" value="Pept_M24"/>
</dbReference>
<accession>G0WEJ6</accession>
<evidence type="ECO:0000259" key="15">
    <source>
        <dbReference type="Pfam" id="PF16188"/>
    </source>
</evidence>
<dbReference type="InterPro" id="IPR033740">
    <property type="entry name" value="Pept_M24B"/>
</dbReference>
<name>G0WEJ6_NAUDC</name>
<dbReference type="PANTHER" id="PTHR43763">
    <property type="entry name" value="XAA-PRO AMINOPEPTIDASE 1"/>
    <property type="match status" value="1"/>
</dbReference>
<evidence type="ECO:0000256" key="8">
    <source>
        <dbReference type="ARBA" id="ARBA00022670"/>
    </source>
</evidence>
<dbReference type="Pfam" id="PF16189">
    <property type="entry name" value="Creatinase_N_2"/>
    <property type="match status" value="1"/>
</dbReference>
<evidence type="ECO:0000256" key="9">
    <source>
        <dbReference type="ARBA" id="ARBA00022723"/>
    </source>
</evidence>
<dbReference type="Gene3D" id="3.90.230.10">
    <property type="entry name" value="Creatinase/methionine aminopeptidase superfamily"/>
    <property type="match status" value="1"/>
</dbReference>
<dbReference type="STRING" id="1071378.G0WEJ6"/>
<dbReference type="GO" id="GO:0005737">
    <property type="term" value="C:cytoplasm"/>
    <property type="evidence" value="ECO:0007669"/>
    <property type="project" value="UniProtKB-SubCell"/>
</dbReference>
<dbReference type="InterPro" id="IPR001131">
    <property type="entry name" value="Peptidase_M24B_aminopep-P_CS"/>
</dbReference>
<dbReference type="OrthoDB" id="9995434at2759"/>
<evidence type="ECO:0000256" key="2">
    <source>
        <dbReference type="ARBA" id="ARBA00001936"/>
    </source>
</evidence>
<evidence type="ECO:0000259" key="14">
    <source>
        <dbReference type="Pfam" id="PF01321"/>
    </source>
</evidence>
<dbReference type="KEGG" id="ndi:NDAI_0H00330"/>
<evidence type="ECO:0000256" key="12">
    <source>
        <dbReference type="RuleBase" id="RU000590"/>
    </source>
</evidence>
<dbReference type="InterPro" id="IPR000587">
    <property type="entry name" value="Creatinase_N"/>
</dbReference>
<dbReference type="FunFam" id="3.40.350.10:FF:000015">
    <property type="entry name" value="Xaa-Pro aminopeptidase app-1"/>
    <property type="match status" value="1"/>
</dbReference>
<dbReference type="OMA" id="WTDSRYH"/>
<comment type="cofactor">
    <cofactor evidence="2">
        <name>Mn(2+)</name>
        <dbReference type="ChEBI" id="CHEBI:29035"/>
    </cofactor>
</comment>
<dbReference type="GeneID" id="11495738"/>
<evidence type="ECO:0000256" key="11">
    <source>
        <dbReference type="ARBA" id="ARBA00023211"/>
    </source>
</evidence>
<comment type="catalytic activity">
    <reaction evidence="1">
        <text>Release of any N-terminal amino acid, including proline, that is linked to proline, even from a dipeptide or tripeptide.</text>
        <dbReference type="EC" id="3.4.11.9"/>
    </reaction>
</comment>
<evidence type="ECO:0000256" key="1">
    <source>
        <dbReference type="ARBA" id="ARBA00001424"/>
    </source>
</evidence>
<keyword evidence="10" id="KW-0378">Hydrolase</keyword>
<dbReference type="RefSeq" id="XP_003671450.1">
    <property type="nucleotide sequence ID" value="XM_003671402.1"/>
</dbReference>
<dbReference type="FunFam" id="3.90.230.10:FF:000007">
    <property type="entry name" value="Xaa-Pro aminopeptidase P"/>
    <property type="match status" value="1"/>
</dbReference>
<evidence type="ECO:0000256" key="10">
    <source>
        <dbReference type="ARBA" id="ARBA00022801"/>
    </source>
</evidence>
<dbReference type="PANTHER" id="PTHR43763:SF6">
    <property type="entry name" value="XAA-PRO AMINOPEPTIDASE 1"/>
    <property type="match status" value="1"/>
</dbReference>
<dbReference type="eggNOG" id="KOG2413">
    <property type="taxonomic scope" value="Eukaryota"/>
</dbReference>
<dbReference type="Pfam" id="PF16188">
    <property type="entry name" value="Peptidase_M24_C"/>
    <property type="match status" value="1"/>
</dbReference>
<keyword evidence="7" id="KW-0963">Cytoplasm</keyword>
<reference evidence="16 17" key="1">
    <citation type="journal article" date="2011" name="Proc. Natl. Acad. Sci. U.S.A.">
        <title>Evolutionary erosion of yeast sex chromosomes by mating-type switching accidents.</title>
        <authorList>
            <person name="Gordon J.L."/>
            <person name="Armisen D."/>
            <person name="Proux-Wera E."/>
            <person name="Oheigeartaigh S.S."/>
            <person name="Byrne K.P."/>
            <person name="Wolfe K.H."/>
        </authorList>
    </citation>
    <scope>NUCLEOTIDE SEQUENCE [LARGE SCALE GENOMIC DNA]</scope>
    <source>
        <strain evidence="17">ATCC 10597 / BCRC 20456 / CBS 421 / NBRC 0211 / NRRL Y-12639</strain>
    </source>
</reference>
<comment type="subcellular location">
    <subcellularLocation>
        <location evidence="3">Cytoplasm</location>
    </subcellularLocation>
</comment>
<feature type="domain" description="Creatinase N-terminal" evidence="14">
    <location>
        <begin position="136"/>
        <end position="277"/>
    </location>
</feature>
<dbReference type="SUPFAM" id="SSF53092">
    <property type="entry name" value="Creatinase/prolidase N-terminal domain"/>
    <property type="match status" value="1"/>
</dbReference>